<gene>
    <name evidence="5" type="ORF">MNB_SV-5-522</name>
</gene>
<feature type="domain" description="Pseudouridine synthase I TruA alpha/beta" evidence="4">
    <location>
        <begin position="10"/>
        <end position="107"/>
    </location>
</feature>
<evidence type="ECO:0000313" key="5">
    <source>
        <dbReference type="EMBL" id="SFZ97558.1"/>
    </source>
</evidence>
<proteinExistence type="inferred from homology"/>
<organism evidence="5">
    <name type="scientific">hydrothermal vent metagenome</name>
    <dbReference type="NCBI Taxonomy" id="652676"/>
    <lineage>
        <taxon>unclassified sequences</taxon>
        <taxon>metagenomes</taxon>
        <taxon>ecological metagenomes</taxon>
    </lineage>
</organism>
<evidence type="ECO:0000256" key="1">
    <source>
        <dbReference type="ARBA" id="ARBA00009375"/>
    </source>
</evidence>
<dbReference type="InterPro" id="IPR020095">
    <property type="entry name" value="PsdUridine_synth_TruA_C"/>
</dbReference>
<dbReference type="AlphaFoldDB" id="A0A1W1EC03"/>
<dbReference type="PANTHER" id="PTHR11142:SF0">
    <property type="entry name" value="TRNA PSEUDOURIDINE SYNTHASE-LIKE 1"/>
    <property type="match status" value="1"/>
</dbReference>
<evidence type="ECO:0000256" key="2">
    <source>
        <dbReference type="ARBA" id="ARBA00022694"/>
    </source>
</evidence>
<dbReference type="Gene3D" id="3.30.70.660">
    <property type="entry name" value="Pseudouridine synthase I, catalytic domain, C-terminal subdomain"/>
    <property type="match status" value="1"/>
</dbReference>
<keyword evidence="3" id="KW-0413">Isomerase</keyword>
<feature type="domain" description="Pseudouridine synthase I TruA alpha/beta" evidence="4">
    <location>
        <begin position="145"/>
        <end position="245"/>
    </location>
</feature>
<dbReference type="GO" id="GO:0004730">
    <property type="term" value="F:pseudouridylate synthase activity"/>
    <property type="evidence" value="ECO:0007669"/>
    <property type="project" value="UniProtKB-EC"/>
</dbReference>
<dbReference type="InterPro" id="IPR001406">
    <property type="entry name" value="PsdUridine_synth_TruA"/>
</dbReference>
<dbReference type="InterPro" id="IPR020103">
    <property type="entry name" value="PsdUridine_synth_cat_dom_sf"/>
</dbReference>
<name>A0A1W1EC03_9ZZZZ</name>
<dbReference type="GO" id="GO:0003723">
    <property type="term" value="F:RNA binding"/>
    <property type="evidence" value="ECO:0007669"/>
    <property type="project" value="InterPro"/>
</dbReference>
<dbReference type="FunFam" id="3.30.70.580:FF:000001">
    <property type="entry name" value="tRNA pseudouridine synthase A"/>
    <property type="match status" value="1"/>
</dbReference>
<evidence type="ECO:0000256" key="3">
    <source>
        <dbReference type="ARBA" id="ARBA00023235"/>
    </source>
</evidence>
<sequence>MDIEKKRVKAVIAYDGSSYFGFQKQTSTKQTVTYDIENALNSLHIESPIVASGRTDAGVHATAQIIHFDLPDFWVDLNKLKINLNRKLTNIQFKHISFVPENFHARFSAKKRTYRYVFKTKKPSIFEQKYISFYENFNENILIDALKVFEGEHDFKNFHKTGTVTHTTIRKIYKTTYIKRGDYHFIYFQGNSFLRSQIRMMVNAAMLCAKDELSKDCLEKQLECKDKYTTRLAPPQGLYLSNILY</sequence>
<dbReference type="InterPro" id="IPR020097">
    <property type="entry name" value="PsdUridine_synth_TruA_a/b_dom"/>
</dbReference>
<dbReference type="Pfam" id="PF01416">
    <property type="entry name" value="PseudoU_synth_1"/>
    <property type="match status" value="2"/>
</dbReference>
<dbReference type="CDD" id="cd02570">
    <property type="entry name" value="PseudoU_synth_EcTruA"/>
    <property type="match status" value="1"/>
</dbReference>
<dbReference type="PIRSF" id="PIRSF001430">
    <property type="entry name" value="tRNA_psdUrid_synth"/>
    <property type="match status" value="1"/>
</dbReference>
<dbReference type="GO" id="GO:0009982">
    <property type="term" value="F:pseudouridine synthase activity"/>
    <property type="evidence" value="ECO:0007669"/>
    <property type="project" value="InterPro"/>
</dbReference>
<accession>A0A1W1EC03</accession>
<dbReference type="EC" id="4.2.1.70" evidence="5"/>
<dbReference type="NCBIfam" id="TIGR00071">
    <property type="entry name" value="hisT_truA"/>
    <property type="match status" value="1"/>
</dbReference>
<dbReference type="SUPFAM" id="SSF55120">
    <property type="entry name" value="Pseudouridine synthase"/>
    <property type="match status" value="1"/>
</dbReference>
<protein>
    <submittedName>
        <fullName evidence="5">tRNA pseudouridine synthase A</fullName>
        <ecNumber evidence="5">4.2.1.70</ecNumber>
    </submittedName>
</protein>
<keyword evidence="5" id="KW-0456">Lyase</keyword>
<evidence type="ECO:0000259" key="4">
    <source>
        <dbReference type="Pfam" id="PF01416"/>
    </source>
</evidence>
<comment type="similarity">
    <text evidence="1">Belongs to the tRNA pseudouridine synthase TruA family.</text>
</comment>
<keyword evidence="2" id="KW-0819">tRNA processing</keyword>
<dbReference type="Gene3D" id="3.30.70.580">
    <property type="entry name" value="Pseudouridine synthase I, catalytic domain, N-terminal subdomain"/>
    <property type="match status" value="1"/>
</dbReference>
<dbReference type="GO" id="GO:0031119">
    <property type="term" value="P:tRNA pseudouridine synthesis"/>
    <property type="evidence" value="ECO:0007669"/>
    <property type="project" value="TreeGrafter"/>
</dbReference>
<dbReference type="InterPro" id="IPR020094">
    <property type="entry name" value="TruA/RsuA/RluB/E/F_N"/>
</dbReference>
<reference evidence="5" key="1">
    <citation type="submission" date="2016-10" db="EMBL/GenBank/DDBJ databases">
        <authorList>
            <person name="de Groot N.N."/>
        </authorList>
    </citation>
    <scope>NUCLEOTIDE SEQUENCE</scope>
</reference>
<dbReference type="PANTHER" id="PTHR11142">
    <property type="entry name" value="PSEUDOURIDYLATE SYNTHASE"/>
    <property type="match status" value="1"/>
</dbReference>
<dbReference type="HAMAP" id="MF_00171">
    <property type="entry name" value="TruA"/>
    <property type="match status" value="1"/>
</dbReference>
<dbReference type="EMBL" id="FPKX01000008">
    <property type="protein sequence ID" value="SFZ97558.1"/>
    <property type="molecule type" value="Genomic_DNA"/>
</dbReference>